<dbReference type="EMBL" id="RCZI01000001">
    <property type="protein sequence ID" value="TPG30565.1"/>
    <property type="molecule type" value="Genomic_DNA"/>
</dbReference>
<dbReference type="RefSeq" id="WP_140838642.1">
    <property type="nucleotide sequence ID" value="NZ_RCZI01000001.1"/>
</dbReference>
<gene>
    <name evidence="1" type="ORF">EAH82_03560</name>
</gene>
<evidence type="ECO:0000313" key="1">
    <source>
        <dbReference type="EMBL" id="TPG30565.1"/>
    </source>
</evidence>
<accession>A0A502DYI1</accession>
<dbReference type="AlphaFoldDB" id="A0A502DYI1"/>
<reference evidence="1 2" key="1">
    <citation type="journal article" date="2019" name="Environ. Microbiol.">
        <title>Species interactions and distinct microbial communities in high Arctic permafrost affected cryosols are associated with the CH4 and CO2 gas fluxes.</title>
        <authorList>
            <person name="Altshuler I."/>
            <person name="Hamel J."/>
            <person name="Turney S."/>
            <person name="Magnuson E."/>
            <person name="Levesque R."/>
            <person name="Greer C."/>
            <person name="Whyte L.G."/>
        </authorList>
    </citation>
    <scope>NUCLEOTIDE SEQUENCE [LARGE SCALE GENOMIC DNA]</scope>
    <source>
        <strain evidence="1 2">S06.C</strain>
    </source>
</reference>
<evidence type="ECO:0000313" key="2">
    <source>
        <dbReference type="Proteomes" id="UP000319212"/>
    </source>
</evidence>
<proteinExistence type="predicted"/>
<organism evidence="1 2">
    <name type="scientific">Variovorax guangxiensis</name>
    <dbReference type="NCBI Taxonomy" id="1775474"/>
    <lineage>
        <taxon>Bacteria</taxon>
        <taxon>Pseudomonadati</taxon>
        <taxon>Pseudomonadota</taxon>
        <taxon>Betaproteobacteria</taxon>
        <taxon>Burkholderiales</taxon>
        <taxon>Comamonadaceae</taxon>
        <taxon>Variovorax</taxon>
    </lineage>
</organism>
<comment type="caution">
    <text evidence="1">The sequence shown here is derived from an EMBL/GenBank/DDBJ whole genome shotgun (WGS) entry which is preliminary data.</text>
</comment>
<protein>
    <submittedName>
        <fullName evidence="1">Uncharacterized protein</fullName>
    </submittedName>
</protein>
<dbReference type="Proteomes" id="UP000319212">
    <property type="component" value="Unassembled WGS sequence"/>
</dbReference>
<name>A0A502DYI1_9BURK</name>
<sequence>MRMFGLVGLVLASLIVGVLIKKQTSELATPAALAAPPSASTSTPTARALGQQVQEAFKQSLDAAVQQQRAMPDEAQ</sequence>